<dbReference type="SUPFAM" id="SSF55781">
    <property type="entry name" value="GAF domain-like"/>
    <property type="match status" value="3"/>
</dbReference>
<dbReference type="Gene3D" id="3.20.20.450">
    <property type="entry name" value="EAL domain"/>
    <property type="match status" value="1"/>
</dbReference>
<dbReference type="InterPro" id="IPR052155">
    <property type="entry name" value="Biofilm_reg_signaling"/>
</dbReference>
<dbReference type="Pfam" id="PF08447">
    <property type="entry name" value="PAS_3"/>
    <property type="match status" value="1"/>
</dbReference>
<dbReference type="Gene3D" id="3.30.450.40">
    <property type="match status" value="3"/>
</dbReference>
<feature type="domain" description="PAC" evidence="6">
    <location>
        <begin position="814"/>
        <end position="866"/>
    </location>
</feature>
<dbReference type="InterPro" id="IPR043128">
    <property type="entry name" value="Rev_trsase/Diguanyl_cyclase"/>
</dbReference>
<dbReference type="CDD" id="cd17546">
    <property type="entry name" value="REC_hyHK_CKI1_RcsC-like"/>
    <property type="match status" value="1"/>
</dbReference>
<dbReference type="CDD" id="cd01948">
    <property type="entry name" value="EAL"/>
    <property type="match status" value="1"/>
</dbReference>
<protein>
    <submittedName>
        <fullName evidence="9">Diguanylate cyclase</fullName>
        <ecNumber evidence="9">2.7.7.65</ecNumber>
    </submittedName>
</protein>
<dbReference type="SUPFAM" id="SSF52172">
    <property type="entry name" value="CheY-like"/>
    <property type="match status" value="1"/>
</dbReference>
<keyword evidence="1 9" id="KW-0808">Transferase</keyword>
<dbReference type="PROSITE" id="PS50113">
    <property type="entry name" value="PAC"/>
    <property type="match status" value="1"/>
</dbReference>
<dbReference type="Gene3D" id="3.40.50.2300">
    <property type="match status" value="1"/>
</dbReference>
<dbReference type="EC" id="2.7.7.65" evidence="9"/>
<evidence type="ECO:0000259" key="4">
    <source>
        <dbReference type="PROSITE" id="PS50110"/>
    </source>
</evidence>
<dbReference type="PANTHER" id="PTHR44757">
    <property type="entry name" value="DIGUANYLATE CYCLASE DGCP"/>
    <property type="match status" value="1"/>
</dbReference>
<dbReference type="InterPro" id="IPR000700">
    <property type="entry name" value="PAS-assoc_C"/>
</dbReference>
<dbReference type="PROSITE" id="PS50883">
    <property type="entry name" value="EAL"/>
    <property type="match status" value="1"/>
</dbReference>
<dbReference type="InterPro" id="IPR000160">
    <property type="entry name" value="GGDEF_dom"/>
</dbReference>
<dbReference type="Pfam" id="PF00563">
    <property type="entry name" value="EAL"/>
    <property type="match status" value="1"/>
</dbReference>
<dbReference type="InterPro" id="IPR001633">
    <property type="entry name" value="EAL_dom"/>
</dbReference>
<evidence type="ECO:0000259" key="7">
    <source>
        <dbReference type="PROSITE" id="PS50883"/>
    </source>
</evidence>
<evidence type="ECO:0000313" key="9">
    <source>
        <dbReference type="EMBL" id="CAI8736902.1"/>
    </source>
</evidence>
<dbReference type="InterPro" id="IPR035965">
    <property type="entry name" value="PAS-like_dom_sf"/>
</dbReference>
<dbReference type="SMART" id="SM00267">
    <property type="entry name" value="GGDEF"/>
    <property type="match status" value="1"/>
</dbReference>
<accession>A0ABM9HWP0</accession>
<dbReference type="PANTHER" id="PTHR44757:SF2">
    <property type="entry name" value="BIOFILM ARCHITECTURE MAINTENANCE PROTEIN MBAA"/>
    <property type="match status" value="1"/>
</dbReference>
<dbReference type="CDD" id="cd01949">
    <property type="entry name" value="GGDEF"/>
    <property type="match status" value="1"/>
</dbReference>
<dbReference type="InterPro" id="IPR001789">
    <property type="entry name" value="Sig_transdc_resp-reg_receiver"/>
</dbReference>
<feature type="domain" description="Response regulatory" evidence="4">
    <location>
        <begin position="3"/>
        <end position="120"/>
    </location>
</feature>
<dbReference type="PROSITE" id="PS50887">
    <property type="entry name" value="GGDEF"/>
    <property type="match status" value="1"/>
</dbReference>
<dbReference type="Proteomes" id="UP001162030">
    <property type="component" value="Chromosome"/>
</dbReference>
<dbReference type="SMART" id="SM00065">
    <property type="entry name" value="GAF"/>
    <property type="match status" value="3"/>
</dbReference>
<name>A0ABM9HWP0_9GAMM</name>
<dbReference type="InterPro" id="IPR000014">
    <property type="entry name" value="PAS"/>
</dbReference>
<dbReference type="SUPFAM" id="SSF55785">
    <property type="entry name" value="PYP-like sensor domain (PAS domain)"/>
    <property type="match status" value="1"/>
</dbReference>
<dbReference type="InterPro" id="IPR013655">
    <property type="entry name" value="PAS_fold_3"/>
</dbReference>
<sequence>MAKILIVDDRPLNREFLVTLLGYGDHCLLEASDGAEALELIRTERPDLVITDILMPAIDGYELVSRLRAEPSLADTRVIFYTATYRTPEARTLAEDCGVSAVLAKPSSPEEILSVVQRVLGLPAIVPGRLPETAAQRGAESLTDLADQLTDYFSDIESVRQSISRIIESGPALIEERDQLRDVAARFSRSLARLQQISLRLATLIELGLELASLRDPERLLETFCRAAHDVCAAEYAVVGLLAEDESHLCQVYTRGLENRATDLPEPMSPRDGILARLLAERRPLRISGLNGAPEILGLPATHPPIYSFLGLPIASSSRVYGWVYVANKVGAAEFDEIDEDIAATITAQVATAYENLGFYDELQRRAVALQLEIAERKQAQESLRQTLRARAVTAECNHALIHAREEHELFDQMCQIMVEAGRYPMAWIGIVRDEENRTLVPVAHAGSEAGCLQEWRFTKTETDSRHTPVGTAIRSGSTVVVPDLAAVNEWPGWRENVLSRGYRSVIALPLKTDSYVFGALSIYDNAPGAFGQDEQALLEELADDIAYGVANLKTQAARDRAERRLTTQYEVARILAESATLAEASPSILQVICETLNWDVDVGALWVVDDKAKLVRCAGLWRRESSDTEEFSIRSRLMTFAPGVGLPGRIWNSEKPIWIADLSQDGNFPRASLAGKAGLRAAFGFPIRFEGRVLGAVEFFSREIRKPKEDLMNMFTAIGNQIGLFVERKRTEEELKISEEKLSSILGSIDNIVWSLSPTTGETLYVNAAAEKVWGRPVAELMSDKGLWLQSVHPDDRERMSNTLKELLKKGVLTAEYRIQRPDGEIRWVEDRVKVIYDKAGNPVRLDGVASDITERKKYEANIEYLATHDALTNLPNRTLLADRLSQALAHAKRTERQVALLFLDLDRFKDVNDSFGHAFGDALLRAVAERLLTSVREGDTVARQGGDEFLILLSDLERVEDIEFVATKILRALAKPFHIEGRELFMGGSIGASVYPSDGEDLETLLKHADTAMYRTKEEGGGGFRLYAREMSQRSIERIRMEGALRRALEQQQFELFYQPKVELKYGTIIGSEALIRWRHPDLGLVLPSRFIPMAEETGLIHAIGSWALKTACAQSKAWQEQGLTPFDVAVNLSAKQLKRGNLVKLVDQILQETGLEGRYLELELTETMVMHDPERFIPILEKLKELGVKLSVDDFGTGYSSLSYLKRLPFDRLKIDQSFVRDIATDTNDAVIVQTVISLGHTLGLKVIAEGVETLEQLTFLCRHRCDDMQGYYSSRPLPAEQFGRLLRENRRVPLPSIAAA</sequence>
<evidence type="ECO:0000256" key="3">
    <source>
        <dbReference type="PROSITE-ProRule" id="PRU00169"/>
    </source>
</evidence>
<feature type="domain" description="PAS" evidence="5">
    <location>
        <begin position="739"/>
        <end position="812"/>
    </location>
</feature>
<feature type="domain" description="GGDEF" evidence="8">
    <location>
        <begin position="898"/>
        <end position="1031"/>
    </location>
</feature>
<dbReference type="GO" id="GO:0052621">
    <property type="term" value="F:diguanylate cyclase activity"/>
    <property type="evidence" value="ECO:0007669"/>
    <property type="project" value="UniProtKB-EC"/>
</dbReference>
<feature type="modified residue" description="4-aspartylphosphate" evidence="3">
    <location>
        <position position="52"/>
    </location>
</feature>
<dbReference type="SUPFAM" id="SSF141868">
    <property type="entry name" value="EAL domain-like"/>
    <property type="match status" value="1"/>
</dbReference>
<keyword evidence="3" id="KW-0597">Phosphoprotein</keyword>
<gene>
    <name evidence="9" type="ORF">MSZNOR_0389</name>
</gene>
<dbReference type="Pfam" id="PF13185">
    <property type="entry name" value="GAF_2"/>
    <property type="match status" value="3"/>
</dbReference>
<dbReference type="PROSITE" id="PS50110">
    <property type="entry name" value="RESPONSE_REGULATORY"/>
    <property type="match status" value="1"/>
</dbReference>
<evidence type="ECO:0000313" key="10">
    <source>
        <dbReference type="Proteomes" id="UP001162030"/>
    </source>
</evidence>
<dbReference type="EMBL" id="OX458333">
    <property type="protein sequence ID" value="CAI8736902.1"/>
    <property type="molecule type" value="Genomic_DNA"/>
</dbReference>
<dbReference type="SMART" id="SM00052">
    <property type="entry name" value="EAL"/>
    <property type="match status" value="1"/>
</dbReference>
<dbReference type="NCBIfam" id="TIGR00254">
    <property type="entry name" value="GGDEF"/>
    <property type="match status" value="1"/>
</dbReference>
<evidence type="ECO:0000256" key="2">
    <source>
        <dbReference type="ARBA" id="ARBA00022777"/>
    </source>
</evidence>
<dbReference type="Gene3D" id="3.30.70.270">
    <property type="match status" value="1"/>
</dbReference>
<dbReference type="InterPro" id="IPR003018">
    <property type="entry name" value="GAF"/>
</dbReference>
<dbReference type="InterPro" id="IPR029016">
    <property type="entry name" value="GAF-like_dom_sf"/>
</dbReference>
<organism evidence="9 10">
    <name type="scientific">Methylocaldum szegediense</name>
    <dbReference type="NCBI Taxonomy" id="73780"/>
    <lineage>
        <taxon>Bacteria</taxon>
        <taxon>Pseudomonadati</taxon>
        <taxon>Pseudomonadota</taxon>
        <taxon>Gammaproteobacteria</taxon>
        <taxon>Methylococcales</taxon>
        <taxon>Methylococcaceae</taxon>
        <taxon>Methylocaldum</taxon>
    </lineage>
</organism>
<dbReference type="SMART" id="SM00086">
    <property type="entry name" value="PAC"/>
    <property type="match status" value="1"/>
</dbReference>
<keyword evidence="2" id="KW-0418">Kinase</keyword>
<dbReference type="InterPro" id="IPR001610">
    <property type="entry name" value="PAC"/>
</dbReference>
<dbReference type="InterPro" id="IPR029787">
    <property type="entry name" value="Nucleotide_cyclase"/>
</dbReference>
<dbReference type="NCBIfam" id="TIGR00229">
    <property type="entry name" value="sensory_box"/>
    <property type="match status" value="1"/>
</dbReference>
<dbReference type="CDD" id="cd00130">
    <property type="entry name" value="PAS"/>
    <property type="match status" value="1"/>
</dbReference>
<keyword evidence="10" id="KW-1185">Reference proteome</keyword>
<dbReference type="InterPro" id="IPR011006">
    <property type="entry name" value="CheY-like_superfamily"/>
</dbReference>
<evidence type="ECO:0000259" key="5">
    <source>
        <dbReference type="PROSITE" id="PS50112"/>
    </source>
</evidence>
<keyword evidence="9" id="KW-0548">Nucleotidyltransferase</keyword>
<dbReference type="Pfam" id="PF00072">
    <property type="entry name" value="Response_reg"/>
    <property type="match status" value="1"/>
</dbReference>
<evidence type="ECO:0000256" key="1">
    <source>
        <dbReference type="ARBA" id="ARBA00022679"/>
    </source>
</evidence>
<dbReference type="RefSeq" id="WP_317963638.1">
    <property type="nucleotide sequence ID" value="NZ_OX458333.1"/>
</dbReference>
<dbReference type="SUPFAM" id="SSF55073">
    <property type="entry name" value="Nucleotide cyclase"/>
    <property type="match status" value="1"/>
</dbReference>
<evidence type="ECO:0000259" key="8">
    <source>
        <dbReference type="PROSITE" id="PS50887"/>
    </source>
</evidence>
<feature type="domain" description="EAL" evidence="7">
    <location>
        <begin position="1040"/>
        <end position="1294"/>
    </location>
</feature>
<evidence type="ECO:0000259" key="6">
    <source>
        <dbReference type="PROSITE" id="PS50113"/>
    </source>
</evidence>
<dbReference type="Pfam" id="PF00990">
    <property type="entry name" value="GGDEF"/>
    <property type="match status" value="1"/>
</dbReference>
<dbReference type="SMART" id="SM00091">
    <property type="entry name" value="PAS"/>
    <property type="match status" value="1"/>
</dbReference>
<proteinExistence type="predicted"/>
<dbReference type="PROSITE" id="PS50112">
    <property type="entry name" value="PAS"/>
    <property type="match status" value="1"/>
</dbReference>
<dbReference type="InterPro" id="IPR035919">
    <property type="entry name" value="EAL_sf"/>
</dbReference>
<dbReference type="Gene3D" id="3.30.450.20">
    <property type="entry name" value="PAS domain"/>
    <property type="match status" value="1"/>
</dbReference>
<reference evidence="9 10" key="1">
    <citation type="submission" date="2023-03" db="EMBL/GenBank/DDBJ databases">
        <authorList>
            <person name="Pearce D."/>
        </authorList>
    </citation>
    <scope>NUCLEOTIDE SEQUENCE [LARGE SCALE GENOMIC DNA]</scope>
    <source>
        <strain evidence="9">Msz</strain>
    </source>
</reference>
<dbReference type="SMART" id="SM00448">
    <property type="entry name" value="REC"/>
    <property type="match status" value="1"/>
</dbReference>